<evidence type="ECO:0000256" key="5">
    <source>
        <dbReference type="ARBA" id="ARBA00022692"/>
    </source>
</evidence>
<keyword evidence="3 8" id="KW-0328">Glycosyltransferase</keyword>
<feature type="compositionally biased region" description="Low complexity" evidence="9">
    <location>
        <begin position="1"/>
        <end position="11"/>
    </location>
</feature>
<dbReference type="PANTHER" id="PTHR21461:SF69">
    <property type="entry name" value="GLYCOSYLTRANSFERASE FAMILY 92 PROTEIN"/>
    <property type="match status" value="1"/>
</dbReference>
<dbReference type="Proteomes" id="UP000236333">
    <property type="component" value="Unassembled WGS sequence"/>
</dbReference>
<evidence type="ECO:0000256" key="1">
    <source>
        <dbReference type="ARBA" id="ARBA00004167"/>
    </source>
</evidence>
<dbReference type="GO" id="GO:0016757">
    <property type="term" value="F:glycosyltransferase activity"/>
    <property type="evidence" value="ECO:0007669"/>
    <property type="project" value="UniProtKB-UniRule"/>
</dbReference>
<name>A0A2J8A2G1_9CHLO</name>
<evidence type="ECO:0000256" key="6">
    <source>
        <dbReference type="ARBA" id="ARBA00022989"/>
    </source>
</evidence>
<feature type="region of interest" description="Disordered" evidence="9">
    <location>
        <begin position="1"/>
        <end position="20"/>
    </location>
</feature>
<comment type="subcellular location">
    <subcellularLocation>
        <location evidence="1">Membrane</location>
        <topology evidence="1">Single-pass membrane protein</topology>
    </subcellularLocation>
</comment>
<protein>
    <recommendedName>
        <fullName evidence="8">Glycosyltransferase family 92 protein</fullName>
        <ecNumber evidence="8">2.4.1.-</ecNumber>
    </recommendedName>
</protein>
<keyword evidence="11" id="KW-1185">Reference proteome</keyword>
<sequence>MERKQGTAQAGGRRGPAGGGGADTIFLFDHNSTTPMLSEVSDYVAEGRVQYTYFTSDSPRVKEFTDGLQGRVFQQCFEQARGYYKWMAFTDLDEFLLVTDPKYNHSLPAVLRNFESYGAVLAHWQMLGSMGVQQLAEGQDLLPTFTKCMKPLNAHVKGIANLEFTSPGVNAHTFTYQEGKTGVRPGDGKTAVRAHRLVRPLDTPIVLYHFLGSKNNWKDRVERLGAGVSGMTTKIAHQYEVYDRNSTHDCTAGRDVAMLVPRRPKPTKAA</sequence>
<comment type="caution">
    <text evidence="10">The sequence shown here is derived from an EMBL/GenBank/DDBJ whole genome shotgun (WGS) entry which is preliminary data.</text>
</comment>
<dbReference type="PANTHER" id="PTHR21461">
    <property type="entry name" value="GLYCOSYLTRANSFERASE FAMILY 92 PROTEIN"/>
    <property type="match status" value="1"/>
</dbReference>
<evidence type="ECO:0000256" key="8">
    <source>
        <dbReference type="RuleBase" id="RU366017"/>
    </source>
</evidence>
<dbReference type="EC" id="2.4.1.-" evidence="8"/>
<dbReference type="Pfam" id="PF01697">
    <property type="entry name" value="Glyco_transf_92"/>
    <property type="match status" value="1"/>
</dbReference>
<evidence type="ECO:0000256" key="2">
    <source>
        <dbReference type="ARBA" id="ARBA00007647"/>
    </source>
</evidence>
<keyword evidence="5" id="KW-0812">Transmembrane</keyword>
<organism evidence="10 11">
    <name type="scientific">Tetrabaena socialis</name>
    <dbReference type="NCBI Taxonomy" id="47790"/>
    <lineage>
        <taxon>Eukaryota</taxon>
        <taxon>Viridiplantae</taxon>
        <taxon>Chlorophyta</taxon>
        <taxon>core chlorophytes</taxon>
        <taxon>Chlorophyceae</taxon>
        <taxon>CS clade</taxon>
        <taxon>Chlamydomonadales</taxon>
        <taxon>Tetrabaenaceae</taxon>
        <taxon>Tetrabaena</taxon>
    </lineage>
</organism>
<dbReference type="AlphaFoldDB" id="A0A2J8A2G1"/>
<evidence type="ECO:0000313" key="10">
    <source>
        <dbReference type="EMBL" id="PNH06709.1"/>
    </source>
</evidence>
<dbReference type="GO" id="GO:0016020">
    <property type="term" value="C:membrane"/>
    <property type="evidence" value="ECO:0007669"/>
    <property type="project" value="UniProtKB-SubCell"/>
</dbReference>
<accession>A0A2J8A2G1</accession>
<evidence type="ECO:0000256" key="4">
    <source>
        <dbReference type="ARBA" id="ARBA00022679"/>
    </source>
</evidence>
<dbReference type="EMBL" id="PGGS01000219">
    <property type="protein sequence ID" value="PNH06709.1"/>
    <property type="molecule type" value="Genomic_DNA"/>
</dbReference>
<keyword evidence="6" id="KW-1133">Transmembrane helix</keyword>
<evidence type="ECO:0000256" key="9">
    <source>
        <dbReference type="SAM" id="MobiDB-lite"/>
    </source>
</evidence>
<evidence type="ECO:0000256" key="7">
    <source>
        <dbReference type="ARBA" id="ARBA00023136"/>
    </source>
</evidence>
<reference evidence="10 11" key="1">
    <citation type="journal article" date="2017" name="Mol. Biol. Evol.">
        <title>The 4-celled Tetrabaena socialis nuclear genome reveals the essential components for genetic control of cell number at the origin of multicellularity in the volvocine lineage.</title>
        <authorList>
            <person name="Featherston J."/>
            <person name="Arakaki Y."/>
            <person name="Hanschen E.R."/>
            <person name="Ferris P.J."/>
            <person name="Michod R.E."/>
            <person name="Olson B.J.S.C."/>
            <person name="Nozaki H."/>
            <person name="Durand P.M."/>
        </authorList>
    </citation>
    <scope>NUCLEOTIDE SEQUENCE [LARGE SCALE GENOMIC DNA]</scope>
    <source>
        <strain evidence="10 11">NIES-571</strain>
    </source>
</reference>
<proteinExistence type="inferred from homology"/>
<evidence type="ECO:0000313" key="11">
    <source>
        <dbReference type="Proteomes" id="UP000236333"/>
    </source>
</evidence>
<dbReference type="GO" id="GO:0005737">
    <property type="term" value="C:cytoplasm"/>
    <property type="evidence" value="ECO:0007669"/>
    <property type="project" value="TreeGrafter"/>
</dbReference>
<evidence type="ECO:0000256" key="3">
    <source>
        <dbReference type="ARBA" id="ARBA00022676"/>
    </source>
</evidence>
<comment type="similarity">
    <text evidence="2 8">Belongs to the glycosyltransferase 92 family.</text>
</comment>
<dbReference type="OrthoDB" id="2526284at2759"/>
<gene>
    <name evidence="10" type="ORF">TSOC_006878</name>
</gene>
<keyword evidence="7" id="KW-0472">Membrane</keyword>
<keyword evidence="4 8" id="KW-0808">Transferase</keyword>
<dbReference type="InterPro" id="IPR008166">
    <property type="entry name" value="Glyco_transf_92"/>
</dbReference>